<dbReference type="AlphaFoldDB" id="A0A4C1YNT7"/>
<sequence>MPQVTLNRKLWFTKQYASELLGQRSVALGFVVRASLLDRWSNELKRGRVVLTDEERSGRTLTAAVENALAGRCFNSK</sequence>
<organism evidence="1 2">
    <name type="scientific">Eumeta variegata</name>
    <name type="common">Bagworm moth</name>
    <name type="synonym">Eumeta japonica</name>
    <dbReference type="NCBI Taxonomy" id="151549"/>
    <lineage>
        <taxon>Eukaryota</taxon>
        <taxon>Metazoa</taxon>
        <taxon>Ecdysozoa</taxon>
        <taxon>Arthropoda</taxon>
        <taxon>Hexapoda</taxon>
        <taxon>Insecta</taxon>
        <taxon>Pterygota</taxon>
        <taxon>Neoptera</taxon>
        <taxon>Endopterygota</taxon>
        <taxon>Lepidoptera</taxon>
        <taxon>Glossata</taxon>
        <taxon>Ditrysia</taxon>
        <taxon>Tineoidea</taxon>
        <taxon>Psychidae</taxon>
        <taxon>Oiketicinae</taxon>
        <taxon>Eumeta</taxon>
    </lineage>
</organism>
<evidence type="ECO:0000313" key="1">
    <source>
        <dbReference type="EMBL" id="GBP76015.1"/>
    </source>
</evidence>
<accession>A0A4C1YNT7</accession>
<gene>
    <name evidence="1" type="ORF">EVAR_51879_1</name>
</gene>
<evidence type="ECO:0000313" key="2">
    <source>
        <dbReference type="Proteomes" id="UP000299102"/>
    </source>
</evidence>
<dbReference type="Proteomes" id="UP000299102">
    <property type="component" value="Unassembled WGS sequence"/>
</dbReference>
<protein>
    <submittedName>
        <fullName evidence="1">Uncharacterized protein</fullName>
    </submittedName>
</protein>
<dbReference type="EMBL" id="BGZK01001272">
    <property type="protein sequence ID" value="GBP76015.1"/>
    <property type="molecule type" value="Genomic_DNA"/>
</dbReference>
<reference evidence="1 2" key="1">
    <citation type="journal article" date="2019" name="Commun. Biol.">
        <title>The bagworm genome reveals a unique fibroin gene that provides high tensile strength.</title>
        <authorList>
            <person name="Kono N."/>
            <person name="Nakamura H."/>
            <person name="Ohtoshi R."/>
            <person name="Tomita M."/>
            <person name="Numata K."/>
            <person name="Arakawa K."/>
        </authorList>
    </citation>
    <scope>NUCLEOTIDE SEQUENCE [LARGE SCALE GENOMIC DNA]</scope>
</reference>
<keyword evidence="2" id="KW-1185">Reference proteome</keyword>
<proteinExistence type="predicted"/>
<comment type="caution">
    <text evidence="1">The sequence shown here is derived from an EMBL/GenBank/DDBJ whole genome shotgun (WGS) entry which is preliminary data.</text>
</comment>
<name>A0A4C1YNT7_EUMVA</name>